<dbReference type="AlphaFoldDB" id="A0A9Q3DED7"/>
<accession>A0A9Q3DED7</accession>
<evidence type="ECO:0000313" key="1">
    <source>
        <dbReference type="EMBL" id="MBW0499460.1"/>
    </source>
</evidence>
<gene>
    <name evidence="1" type="ORF">O181_039175</name>
</gene>
<reference evidence="1" key="1">
    <citation type="submission" date="2021-03" db="EMBL/GenBank/DDBJ databases">
        <title>Draft genome sequence of rust myrtle Austropuccinia psidii MF-1, a brazilian biotype.</title>
        <authorList>
            <person name="Quecine M.C."/>
            <person name="Pachon D.M.R."/>
            <person name="Bonatelli M.L."/>
            <person name="Correr F.H."/>
            <person name="Franceschini L.M."/>
            <person name="Leite T.F."/>
            <person name="Margarido G.R.A."/>
            <person name="Almeida C.A."/>
            <person name="Ferrarezi J.A."/>
            <person name="Labate C.A."/>
        </authorList>
    </citation>
    <scope>NUCLEOTIDE SEQUENCE</scope>
    <source>
        <strain evidence="1">MF-1</strain>
    </source>
</reference>
<dbReference type="Proteomes" id="UP000765509">
    <property type="component" value="Unassembled WGS sequence"/>
</dbReference>
<keyword evidence="2" id="KW-1185">Reference proteome</keyword>
<evidence type="ECO:0000313" key="2">
    <source>
        <dbReference type="Proteomes" id="UP000765509"/>
    </source>
</evidence>
<name>A0A9Q3DED7_9BASI</name>
<comment type="caution">
    <text evidence="1">The sequence shown here is derived from an EMBL/GenBank/DDBJ whole genome shotgun (WGS) entry which is preliminary data.</text>
</comment>
<sequence>MDLIHVQGAKMQKTKPARGKGYTAGASYITNIVINNIEAKLNLVPGAFCTCVGKEYLDRIYNNWKERLIPIEGIKFSSASQDMHPLSIFEAEIIFTNPVGSRRLKAEFVVMNNCTSQHFILENDYLNIYGILLIIIKTDISL</sequence>
<organism evidence="1 2">
    <name type="scientific">Austropuccinia psidii MF-1</name>
    <dbReference type="NCBI Taxonomy" id="1389203"/>
    <lineage>
        <taxon>Eukaryota</taxon>
        <taxon>Fungi</taxon>
        <taxon>Dikarya</taxon>
        <taxon>Basidiomycota</taxon>
        <taxon>Pucciniomycotina</taxon>
        <taxon>Pucciniomycetes</taxon>
        <taxon>Pucciniales</taxon>
        <taxon>Sphaerophragmiaceae</taxon>
        <taxon>Austropuccinia</taxon>
    </lineage>
</organism>
<protein>
    <submittedName>
        <fullName evidence="1">Uncharacterized protein</fullName>
    </submittedName>
</protein>
<dbReference type="EMBL" id="AVOT02015277">
    <property type="protein sequence ID" value="MBW0499460.1"/>
    <property type="molecule type" value="Genomic_DNA"/>
</dbReference>
<proteinExistence type="predicted"/>